<dbReference type="Proteomes" id="UP000290189">
    <property type="component" value="Unassembled WGS sequence"/>
</dbReference>
<feature type="compositionally biased region" description="Basic and acidic residues" evidence="2">
    <location>
        <begin position="374"/>
        <end position="389"/>
    </location>
</feature>
<evidence type="ECO:0000256" key="2">
    <source>
        <dbReference type="SAM" id="MobiDB-lite"/>
    </source>
</evidence>
<proteinExistence type="predicted"/>
<evidence type="ECO:0000313" key="3">
    <source>
        <dbReference type="EMBL" id="SPQ95557.1"/>
    </source>
</evidence>
<dbReference type="InterPro" id="IPR011047">
    <property type="entry name" value="Quinoprotein_ADH-like_sf"/>
</dbReference>
<feature type="coiled-coil region" evidence="1">
    <location>
        <begin position="414"/>
        <end position="441"/>
    </location>
</feature>
<geneLocation type="mitochondrion" evidence="3"/>
<organism evidence="3 4">
    <name type="scientific">Plasmodiophora brassicae</name>
    <name type="common">Clubroot disease agent</name>
    <dbReference type="NCBI Taxonomy" id="37360"/>
    <lineage>
        <taxon>Eukaryota</taxon>
        <taxon>Sar</taxon>
        <taxon>Rhizaria</taxon>
        <taxon>Endomyxa</taxon>
        <taxon>Phytomyxea</taxon>
        <taxon>Plasmodiophorida</taxon>
        <taxon>Plasmodiophoridae</taxon>
        <taxon>Plasmodiophora</taxon>
    </lineage>
</organism>
<dbReference type="InterPro" id="IPR015943">
    <property type="entry name" value="WD40/YVTN_repeat-like_dom_sf"/>
</dbReference>
<dbReference type="AlphaFoldDB" id="A0A3P3Y5V4"/>
<evidence type="ECO:0000313" key="4">
    <source>
        <dbReference type="Proteomes" id="UP000290189"/>
    </source>
</evidence>
<keyword evidence="3" id="KW-0496">Mitochondrion</keyword>
<dbReference type="EMBL" id="OVEO01000004">
    <property type="protein sequence ID" value="SPQ95557.1"/>
    <property type="molecule type" value="Genomic_DNA"/>
</dbReference>
<accession>A0A3P3Y5V4</accession>
<reference evidence="3 4" key="1">
    <citation type="submission" date="2018-03" db="EMBL/GenBank/DDBJ databases">
        <authorList>
            <person name="Fogelqvist J."/>
        </authorList>
    </citation>
    <scope>NUCLEOTIDE SEQUENCE [LARGE SCALE GENOMIC DNA]</scope>
</reference>
<protein>
    <submittedName>
        <fullName evidence="3">Uncharacterized protein</fullName>
    </submittedName>
</protein>
<dbReference type="Gene3D" id="2.130.10.10">
    <property type="entry name" value="YVTN repeat-like/Quinoprotein amine dehydrogenase"/>
    <property type="match status" value="1"/>
</dbReference>
<feature type="region of interest" description="Disordered" evidence="2">
    <location>
        <begin position="347"/>
        <end position="389"/>
    </location>
</feature>
<evidence type="ECO:0000256" key="1">
    <source>
        <dbReference type="SAM" id="Coils"/>
    </source>
</evidence>
<dbReference type="SUPFAM" id="SSF50998">
    <property type="entry name" value="Quinoprotein alcohol dehydrogenase-like"/>
    <property type="match status" value="1"/>
</dbReference>
<name>A0A3P3Y5V4_PLABS</name>
<keyword evidence="1" id="KW-0175">Coiled coil</keyword>
<sequence>MMTSRVTTRDVIDLRLQSDLVASAGRIVVARDADDSVSVFAIGADGAAAQRLRIDHGAPVTALAVTAHGHRPHTIVVGIGDSLGNVLTVTVLCRAVANVDFLVESRTAYPCGSAPIAQIAMTMDTTVACSTTGTAIAIGNGTLAMLQEGGTTCAASGRYVALGKGRKVHCYEGVRLHWTRTCPGAVTSLAFASATTIVAGHADNSLSVYSAPGGDCLERYPAVGRADDPIRRIMGPVSLPALPAAKAIADRPGLKLMNRSASDFPANAAMVVASPTTISFWPFIAHVGDADIVPPSLADLLNWDLVFTSGSAIADDVCLVKGSSRNTLAALLLASTGQSTVLREFVPSEPCEEEPRDDSRERPHPVFVGPERGTTTHDRREPTKTRQAANEDRLLPLPERVPLPEDVVTNVDHSVSVQENVKALRARLHHANQELLELHRSFAAFANMMTESMTKVAEQVARRQAPVGEDSI</sequence>
<gene>
    <name evidence="3" type="ORF">PLBR_LOCUS2772</name>
</gene>